<dbReference type="InterPro" id="IPR050220">
    <property type="entry name" value="Type_II_DNA_Topoisomerases"/>
</dbReference>
<evidence type="ECO:0000259" key="7">
    <source>
        <dbReference type="PROSITE" id="PS52040"/>
    </source>
</evidence>
<dbReference type="Pfam" id="PF00521">
    <property type="entry name" value="DNA_topoisoIV"/>
    <property type="match status" value="1"/>
</dbReference>
<name>A0A7J3M0A0_ARCFL</name>
<dbReference type="PANTHER" id="PTHR43493:SF5">
    <property type="entry name" value="DNA GYRASE SUBUNIT A, CHLOROPLASTIC_MITOCHONDRIAL"/>
    <property type="match status" value="1"/>
</dbReference>
<dbReference type="EC" id="5.6.2.2" evidence="3"/>
<dbReference type="SUPFAM" id="SSF101904">
    <property type="entry name" value="GyrA/ParC C-terminal domain-like"/>
    <property type="match status" value="1"/>
</dbReference>
<dbReference type="NCBIfam" id="TIGR01063">
    <property type="entry name" value="gyrA"/>
    <property type="match status" value="1"/>
</dbReference>
<accession>A0A7J3M0A0</accession>
<dbReference type="InterPro" id="IPR002205">
    <property type="entry name" value="Topo_IIA_dom_A"/>
</dbReference>
<dbReference type="PROSITE" id="PS52040">
    <property type="entry name" value="TOPO_IIA"/>
    <property type="match status" value="1"/>
</dbReference>
<dbReference type="GO" id="GO:0003918">
    <property type="term" value="F:DNA topoisomerase type II (double strand cut, ATP-hydrolyzing) activity"/>
    <property type="evidence" value="ECO:0007669"/>
    <property type="project" value="UniProtKB-EC"/>
</dbReference>
<dbReference type="SUPFAM" id="SSF56719">
    <property type="entry name" value="Type II DNA topoisomerase"/>
    <property type="match status" value="1"/>
</dbReference>
<dbReference type="SMART" id="SM00434">
    <property type="entry name" value="TOP4c"/>
    <property type="match status" value="1"/>
</dbReference>
<dbReference type="InterPro" id="IPR006691">
    <property type="entry name" value="GyrA/parC_rep"/>
</dbReference>
<comment type="similarity">
    <text evidence="2">Belongs to the type II topoisomerase GyrA/ParC subunit family.</text>
</comment>
<dbReference type="PANTHER" id="PTHR43493">
    <property type="entry name" value="DNA GYRASE/TOPOISOMERASE SUBUNIT A"/>
    <property type="match status" value="1"/>
</dbReference>
<dbReference type="InterPro" id="IPR013760">
    <property type="entry name" value="Topo_IIA-like_dom_sf"/>
</dbReference>
<dbReference type="GO" id="GO:0006265">
    <property type="term" value="P:DNA topological change"/>
    <property type="evidence" value="ECO:0007669"/>
    <property type="project" value="InterPro"/>
</dbReference>
<dbReference type="GO" id="GO:0005524">
    <property type="term" value="F:ATP binding"/>
    <property type="evidence" value="ECO:0007669"/>
    <property type="project" value="InterPro"/>
</dbReference>
<dbReference type="Gene3D" id="3.90.199.10">
    <property type="entry name" value="Topoisomerase II, domain 5"/>
    <property type="match status" value="1"/>
</dbReference>
<dbReference type="Gene3D" id="3.30.1360.40">
    <property type="match status" value="1"/>
</dbReference>
<evidence type="ECO:0000256" key="4">
    <source>
        <dbReference type="ARBA" id="ARBA00023029"/>
    </source>
</evidence>
<dbReference type="CDD" id="cd00187">
    <property type="entry name" value="TOP4c"/>
    <property type="match status" value="1"/>
</dbReference>
<dbReference type="InterPro" id="IPR013758">
    <property type="entry name" value="Topo_IIA_A/C_ab"/>
</dbReference>
<reference evidence="8" key="1">
    <citation type="journal article" date="2020" name="mSystems">
        <title>Genome- and Community-Level Interaction Insights into Carbon Utilization and Element Cycling Functions of Hydrothermarchaeota in Hydrothermal Sediment.</title>
        <authorList>
            <person name="Zhou Z."/>
            <person name="Liu Y."/>
            <person name="Xu W."/>
            <person name="Pan J."/>
            <person name="Luo Z.H."/>
            <person name="Li M."/>
        </authorList>
    </citation>
    <scope>NUCLEOTIDE SEQUENCE [LARGE SCALE GENOMIC DNA]</scope>
    <source>
        <strain evidence="8">SpSt-587</strain>
    </source>
</reference>
<dbReference type="FunFam" id="3.90.199.10:FF:000001">
    <property type="entry name" value="DNA gyrase subunit A"/>
    <property type="match status" value="1"/>
</dbReference>
<dbReference type="GO" id="GO:0003677">
    <property type="term" value="F:DNA binding"/>
    <property type="evidence" value="ECO:0007669"/>
    <property type="project" value="UniProtKB-KW"/>
</dbReference>
<sequence>MEIIKDIGEELKSSYIDYAMSVIVGRALPDARDGLKPVQRRILYAMHEMQLHSTKSFRKCARIVGEVLGKYHPHGDAAVYDALVRLAQDFTMRYPLIEGQGNFGSIDGDPPAAMRYTEARLAKIAEEMLADIEKETVDFMPNFDATLKEPVVLPAKIPNLLVNGSSGIAVGMATNIPPHNLAEVCDAVIFCIENPNVTVEDLMKFIKGPDFPTGGEIVGIEGIEEAYKTGRGKIVVRGTVEVDKDRIVIKEIPYMVNKARLIESIAELVKEGKMEEIKAIRDESDREGIRIVIELKGSANSVLRKLYSHTNLETTFGIILLALHNNEPKIMNLLELIQCFVEHRREVTKRRISYELKEAKERLHIVEGLKIAIENLDEAIAIIRASKSPSEAKKSLMEKFNLSEAQAEAILQTRLQKLTSLEIEALIAEHEALVKSVNEMEQILADPKRIDEIVVKEMREIKEKYGDSRRTKIVAKAEDFKEVEETILIVTSAGFAKRVDFSAFKKQERGGVGVIATQLDENDEIAVFRNCRSDEKILIFTDSGKAFWIDAEEIPKLDRTANGVSLKKFIRLENEKIVSAFGVRYFEGFAIVVTEKGRIKRVSLEEFENAKRAGIIASTEKIAFADLLKGDEVFLITSNGYVLRVNVEKIPIYSRSSRGVIAMSLRENDSIAFVASGNGKELLIASENGYGKRCDISEFRTMNRGAKGVVGYKVTEKTGKVVFAEVCDSGDLFLLSRDGYCIRMNLENIPVQHRISSGVLLSKKGIKRGFIYSKKLE</sequence>
<keyword evidence="5" id="KW-0238">DNA-binding</keyword>
<comment type="caution">
    <text evidence="8">The sequence shown here is derived from an EMBL/GenBank/DDBJ whole genome shotgun (WGS) entry which is preliminary data.</text>
</comment>
<dbReference type="FunFam" id="1.10.268.10:FF:000001">
    <property type="entry name" value="DNA gyrase subunit A"/>
    <property type="match status" value="1"/>
</dbReference>
<comment type="catalytic activity">
    <reaction evidence="1">
        <text>ATP-dependent breakage, passage and rejoining of double-stranded DNA.</text>
        <dbReference type="EC" id="5.6.2.2"/>
    </reaction>
</comment>
<dbReference type="NCBIfam" id="NF004043">
    <property type="entry name" value="PRK05560.1"/>
    <property type="match status" value="1"/>
</dbReference>
<dbReference type="Pfam" id="PF03989">
    <property type="entry name" value="DNA_gyraseA_C"/>
    <property type="match status" value="6"/>
</dbReference>
<dbReference type="AlphaFoldDB" id="A0A7J3M0A0"/>
<dbReference type="InterPro" id="IPR035516">
    <property type="entry name" value="Gyrase/topoIV_suA_C"/>
</dbReference>
<evidence type="ECO:0000313" key="8">
    <source>
        <dbReference type="EMBL" id="HGT82199.1"/>
    </source>
</evidence>
<dbReference type="FunFam" id="3.30.1360.40:FF:000002">
    <property type="entry name" value="DNA gyrase subunit A"/>
    <property type="match status" value="1"/>
</dbReference>
<organism evidence="8">
    <name type="scientific">Archaeoglobus fulgidus</name>
    <dbReference type="NCBI Taxonomy" id="2234"/>
    <lineage>
        <taxon>Archaea</taxon>
        <taxon>Methanobacteriati</taxon>
        <taxon>Methanobacteriota</taxon>
        <taxon>Archaeoglobi</taxon>
        <taxon>Archaeoglobales</taxon>
        <taxon>Archaeoglobaceae</taxon>
        <taxon>Archaeoglobus</taxon>
    </lineage>
</organism>
<proteinExistence type="inferred from homology"/>
<dbReference type="GO" id="GO:0009330">
    <property type="term" value="C:DNA topoisomerase type II (double strand cut, ATP-hydrolyzing) complex"/>
    <property type="evidence" value="ECO:0007669"/>
    <property type="project" value="TreeGrafter"/>
</dbReference>
<dbReference type="Gene3D" id="2.120.10.90">
    <property type="entry name" value="DNA gyrase/topoisomerase IV, subunit A, C-terminal"/>
    <property type="match status" value="1"/>
</dbReference>
<dbReference type="NCBIfam" id="NF004044">
    <property type="entry name" value="PRK05561.1"/>
    <property type="match status" value="1"/>
</dbReference>
<dbReference type="EMBL" id="DSYZ01000013">
    <property type="protein sequence ID" value="HGT82199.1"/>
    <property type="molecule type" value="Genomic_DNA"/>
</dbReference>
<dbReference type="GO" id="GO:0005737">
    <property type="term" value="C:cytoplasm"/>
    <property type="evidence" value="ECO:0007669"/>
    <property type="project" value="TreeGrafter"/>
</dbReference>
<evidence type="ECO:0000256" key="5">
    <source>
        <dbReference type="ARBA" id="ARBA00023125"/>
    </source>
</evidence>
<feature type="domain" description="Topo IIA-type catalytic" evidence="7">
    <location>
        <begin position="28"/>
        <end position="488"/>
    </location>
</feature>
<gene>
    <name evidence="8" type="primary">gyrA</name>
    <name evidence="8" type="ORF">ENT52_00475</name>
</gene>
<evidence type="ECO:0000256" key="1">
    <source>
        <dbReference type="ARBA" id="ARBA00000185"/>
    </source>
</evidence>
<dbReference type="Gene3D" id="1.10.268.10">
    <property type="entry name" value="Topoisomerase, domain 3"/>
    <property type="match status" value="1"/>
</dbReference>
<protein>
    <recommendedName>
        <fullName evidence="3">DNA topoisomerase (ATP-hydrolyzing)</fullName>
        <ecNumber evidence="3">5.6.2.2</ecNumber>
    </recommendedName>
</protein>
<evidence type="ECO:0000256" key="2">
    <source>
        <dbReference type="ARBA" id="ARBA00008263"/>
    </source>
</evidence>
<evidence type="ECO:0000256" key="6">
    <source>
        <dbReference type="ARBA" id="ARBA00023235"/>
    </source>
</evidence>
<keyword evidence="6 8" id="KW-0413">Isomerase</keyword>
<keyword evidence="4" id="KW-0799">Topoisomerase</keyword>
<evidence type="ECO:0000256" key="3">
    <source>
        <dbReference type="ARBA" id="ARBA00012895"/>
    </source>
</evidence>
<dbReference type="InterPro" id="IPR013757">
    <property type="entry name" value="Topo_IIA_A_a_sf"/>
</dbReference>